<dbReference type="Pfam" id="PF04479">
    <property type="entry name" value="RTA1"/>
    <property type="match status" value="1"/>
</dbReference>
<dbReference type="InterPro" id="IPR007568">
    <property type="entry name" value="RTA1"/>
</dbReference>
<gene>
    <name evidence="7" type="ORF">B2J93_7941</name>
</gene>
<evidence type="ECO:0000256" key="1">
    <source>
        <dbReference type="ARBA" id="ARBA00004141"/>
    </source>
</evidence>
<keyword evidence="3 6" id="KW-1133">Transmembrane helix</keyword>
<feature type="region of interest" description="Disordered" evidence="5">
    <location>
        <begin position="173"/>
        <end position="195"/>
    </location>
</feature>
<dbReference type="AlphaFoldDB" id="A0A218Z8S5"/>
<dbReference type="GO" id="GO:0016020">
    <property type="term" value="C:membrane"/>
    <property type="evidence" value="ECO:0007669"/>
    <property type="project" value="UniProtKB-SubCell"/>
</dbReference>
<keyword evidence="4 6" id="KW-0472">Membrane</keyword>
<feature type="region of interest" description="Disordered" evidence="5">
    <location>
        <begin position="116"/>
        <end position="142"/>
    </location>
</feature>
<dbReference type="Proteomes" id="UP000242519">
    <property type="component" value="Unassembled WGS sequence"/>
</dbReference>
<evidence type="ECO:0000313" key="8">
    <source>
        <dbReference type="Proteomes" id="UP000242519"/>
    </source>
</evidence>
<comment type="caution">
    <text evidence="7">The sequence shown here is derived from an EMBL/GenBank/DDBJ whole genome shotgun (WGS) entry which is preliminary data.</text>
</comment>
<proteinExistence type="predicted"/>
<evidence type="ECO:0000313" key="7">
    <source>
        <dbReference type="EMBL" id="OWP04398.1"/>
    </source>
</evidence>
<dbReference type="InParanoid" id="A0A218Z8S5"/>
<keyword evidence="2 6" id="KW-0812">Transmembrane</keyword>
<evidence type="ECO:0000256" key="4">
    <source>
        <dbReference type="ARBA" id="ARBA00023136"/>
    </source>
</evidence>
<protein>
    <submittedName>
        <fullName evidence="7">RTA1 domain protein</fullName>
    </submittedName>
</protein>
<evidence type="ECO:0000256" key="5">
    <source>
        <dbReference type="SAM" id="MobiDB-lite"/>
    </source>
</evidence>
<feature type="transmembrane region" description="Helical" evidence="6">
    <location>
        <begin position="79"/>
        <end position="103"/>
    </location>
</feature>
<evidence type="ECO:0000256" key="3">
    <source>
        <dbReference type="ARBA" id="ARBA00022989"/>
    </source>
</evidence>
<sequence>MLLVIMLLQNLIRSSFICSSVTFAAGTCYSVAKVALLVHGSLSASDWKYISVIERLSAAAAAAGAYALRQEEGDLGRDILMAGLVFHVFALALFATAATGSGLRSRRAQGRWDERHHTHCQHPPLRVSPRRAAPLSHHDSTRPRKVAGLAVSTLTIFTRGVYRITELPFGSDVLPNAQDGGARKLMRGGTSEEEA</sequence>
<comment type="subcellular location">
    <subcellularLocation>
        <location evidence="1">Membrane</location>
        <topology evidence="1">Multi-pass membrane protein</topology>
    </subcellularLocation>
</comment>
<reference evidence="7 8" key="1">
    <citation type="submission" date="2017-04" db="EMBL/GenBank/DDBJ databases">
        <title>Draft genome sequence of Marssonina coronaria NL1: causal agent of apple blotch.</title>
        <authorList>
            <person name="Cheng Q."/>
        </authorList>
    </citation>
    <scope>NUCLEOTIDE SEQUENCE [LARGE SCALE GENOMIC DNA]</scope>
    <source>
        <strain evidence="7 8">NL1</strain>
    </source>
</reference>
<evidence type="ECO:0000256" key="2">
    <source>
        <dbReference type="ARBA" id="ARBA00022692"/>
    </source>
</evidence>
<accession>A0A218Z8S5</accession>
<keyword evidence="8" id="KW-1185">Reference proteome</keyword>
<evidence type="ECO:0000256" key="6">
    <source>
        <dbReference type="SAM" id="Phobius"/>
    </source>
</evidence>
<name>A0A218Z8S5_9HELO</name>
<dbReference type="EMBL" id="MZNU01000108">
    <property type="protein sequence ID" value="OWP04398.1"/>
    <property type="molecule type" value="Genomic_DNA"/>
</dbReference>
<organism evidence="7 8">
    <name type="scientific">Diplocarpon coronariae</name>
    <dbReference type="NCBI Taxonomy" id="2795749"/>
    <lineage>
        <taxon>Eukaryota</taxon>
        <taxon>Fungi</taxon>
        <taxon>Dikarya</taxon>
        <taxon>Ascomycota</taxon>
        <taxon>Pezizomycotina</taxon>
        <taxon>Leotiomycetes</taxon>
        <taxon>Helotiales</taxon>
        <taxon>Drepanopezizaceae</taxon>
        <taxon>Diplocarpon</taxon>
    </lineage>
</organism>